<evidence type="ECO:0000256" key="2">
    <source>
        <dbReference type="ARBA" id="ARBA00001913"/>
    </source>
</evidence>
<protein>
    <recommendedName>
        <fullName evidence="11">Probable pectate lyase F</fullName>
        <ecNumber evidence="5">4.2.2.2</ecNumber>
    </recommendedName>
</protein>
<evidence type="ECO:0000256" key="8">
    <source>
        <dbReference type="ARBA" id="ARBA00022837"/>
    </source>
</evidence>
<comment type="cofactor">
    <cofactor evidence="2">
        <name>Ca(2+)</name>
        <dbReference type="ChEBI" id="CHEBI:29108"/>
    </cofactor>
</comment>
<dbReference type="Pfam" id="PF03211">
    <property type="entry name" value="Pectate_lyase"/>
    <property type="match status" value="1"/>
</dbReference>
<dbReference type="Gene3D" id="2.160.20.10">
    <property type="entry name" value="Single-stranded right-handed beta-helix, Pectin lyase-like"/>
    <property type="match status" value="1"/>
</dbReference>
<organism evidence="15 16">
    <name type="scientific">Fusarium sarcochroum</name>
    <dbReference type="NCBI Taxonomy" id="1208366"/>
    <lineage>
        <taxon>Eukaryota</taxon>
        <taxon>Fungi</taxon>
        <taxon>Dikarya</taxon>
        <taxon>Ascomycota</taxon>
        <taxon>Pezizomycotina</taxon>
        <taxon>Sordariomycetes</taxon>
        <taxon>Hypocreomycetidae</taxon>
        <taxon>Hypocreales</taxon>
        <taxon>Nectriaceae</taxon>
        <taxon>Fusarium</taxon>
        <taxon>Fusarium lateritium species complex</taxon>
    </lineage>
</organism>
<dbReference type="GO" id="GO:0045490">
    <property type="term" value="P:pectin catabolic process"/>
    <property type="evidence" value="ECO:0007669"/>
    <property type="project" value="TreeGrafter"/>
</dbReference>
<comment type="caution">
    <text evidence="15">The sequence shown here is derived from an EMBL/GenBank/DDBJ whole genome shotgun (WGS) entry which is preliminary data.</text>
</comment>
<dbReference type="SUPFAM" id="SSF57180">
    <property type="entry name" value="Cellulose-binding domain"/>
    <property type="match status" value="1"/>
</dbReference>
<evidence type="ECO:0000259" key="14">
    <source>
        <dbReference type="PROSITE" id="PS51164"/>
    </source>
</evidence>
<dbReference type="AlphaFoldDB" id="A0A8H4XGC2"/>
<keyword evidence="9" id="KW-0456">Lyase</keyword>
<dbReference type="SMART" id="SM00236">
    <property type="entry name" value="fCBD"/>
    <property type="match status" value="1"/>
</dbReference>
<dbReference type="Proteomes" id="UP000622797">
    <property type="component" value="Unassembled WGS sequence"/>
</dbReference>
<feature type="compositionally biased region" description="Polar residues" evidence="12">
    <location>
        <begin position="394"/>
        <end position="407"/>
    </location>
</feature>
<evidence type="ECO:0000256" key="9">
    <source>
        <dbReference type="ARBA" id="ARBA00023239"/>
    </source>
</evidence>
<comment type="subcellular location">
    <subcellularLocation>
        <location evidence="3">Secreted</location>
    </subcellularLocation>
</comment>
<dbReference type="OrthoDB" id="441042at2759"/>
<dbReference type="Pfam" id="PF00734">
    <property type="entry name" value="CBM_1"/>
    <property type="match status" value="1"/>
</dbReference>
<feature type="compositionally biased region" description="Gly residues" evidence="12">
    <location>
        <begin position="186"/>
        <end position="196"/>
    </location>
</feature>
<feature type="compositionally biased region" description="Acidic residues" evidence="12">
    <location>
        <begin position="138"/>
        <end position="152"/>
    </location>
</feature>
<name>A0A8H4XGC2_9HYPO</name>
<dbReference type="PROSITE" id="PS51164">
    <property type="entry name" value="CBM1_2"/>
    <property type="match status" value="1"/>
</dbReference>
<gene>
    <name evidence="15" type="ORF">FSARC_421</name>
</gene>
<comment type="catalytic activity">
    <reaction evidence="1">
        <text>Eliminative cleavage of (1-&gt;4)-alpha-D-galacturonan to give oligosaccharides with 4-deoxy-alpha-D-galact-4-enuronosyl groups at their non-reducing ends.</text>
        <dbReference type="EC" id="4.2.2.2"/>
    </reaction>
</comment>
<dbReference type="InterPro" id="IPR011050">
    <property type="entry name" value="Pectin_lyase_fold/virulence"/>
</dbReference>
<dbReference type="EMBL" id="JABEXW010000025">
    <property type="protein sequence ID" value="KAF4973216.1"/>
    <property type="molecule type" value="Genomic_DNA"/>
</dbReference>
<comment type="function">
    <text evidence="10">Pectinolytic enzyme consist of four classes of enzymes: pectin lyase, polygalacturonase, pectin methylesterase and rhamnogalacturonase. Among pectinolytic enzymes, pectin lyase is the most important in depolymerization of pectin, since it cleaves internal glycosidic bonds of highly methylated pectins. Favors pectate, the anion, over pectin, the methyl ester.</text>
</comment>
<feature type="domain" description="CBM1" evidence="14">
    <location>
        <begin position="17"/>
        <end position="53"/>
    </location>
</feature>
<proteinExistence type="inferred from homology"/>
<dbReference type="InterPro" id="IPR012334">
    <property type="entry name" value="Pectin_lyas_fold"/>
</dbReference>
<dbReference type="EC" id="4.2.2.2" evidence="5"/>
<dbReference type="InterPro" id="IPR035971">
    <property type="entry name" value="CBD_sf"/>
</dbReference>
<dbReference type="InterPro" id="IPR004898">
    <property type="entry name" value="Pectate_lyase_PlyH/PlyE-like"/>
</dbReference>
<dbReference type="GO" id="GO:0030570">
    <property type="term" value="F:pectate lyase activity"/>
    <property type="evidence" value="ECO:0007669"/>
    <property type="project" value="UniProtKB-EC"/>
</dbReference>
<evidence type="ECO:0000256" key="4">
    <source>
        <dbReference type="ARBA" id="ARBA00006463"/>
    </source>
</evidence>
<keyword evidence="16" id="KW-1185">Reference proteome</keyword>
<feature type="signal peptide" evidence="13">
    <location>
        <begin position="1"/>
        <end position="17"/>
    </location>
</feature>
<keyword evidence="7 13" id="KW-0732">Signal</keyword>
<evidence type="ECO:0000256" key="10">
    <source>
        <dbReference type="ARBA" id="ARBA00025679"/>
    </source>
</evidence>
<evidence type="ECO:0000256" key="12">
    <source>
        <dbReference type="SAM" id="MobiDB-lite"/>
    </source>
</evidence>
<dbReference type="PANTHER" id="PTHR33407:SF9">
    <property type="entry name" value="PECTATE LYASE F-RELATED"/>
    <property type="match status" value="1"/>
</dbReference>
<evidence type="ECO:0000256" key="7">
    <source>
        <dbReference type="ARBA" id="ARBA00022729"/>
    </source>
</evidence>
<dbReference type="PROSITE" id="PS00562">
    <property type="entry name" value="CBM1_1"/>
    <property type="match status" value="1"/>
</dbReference>
<dbReference type="PANTHER" id="PTHR33407">
    <property type="entry name" value="PECTATE LYASE F-RELATED"/>
    <property type="match status" value="1"/>
</dbReference>
<reference evidence="15" key="1">
    <citation type="journal article" date="2020" name="BMC Genomics">
        <title>Correction to: Identification and distribution of gene clusters required for synthesis of sphingolipid metabolism inhibitors in diverse species of the filamentous fungus Fusarium.</title>
        <authorList>
            <person name="Kim H.S."/>
            <person name="Lohmar J.M."/>
            <person name="Busman M."/>
            <person name="Brown D.W."/>
            <person name="Naumann T.A."/>
            <person name="Divon H.H."/>
            <person name="Lysoe E."/>
            <person name="Uhlig S."/>
            <person name="Proctor R.H."/>
        </authorList>
    </citation>
    <scope>NUCLEOTIDE SEQUENCE</scope>
    <source>
        <strain evidence="15">NRRL 20472</strain>
    </source>
</reference>
<accession>A0A8H4XGC2</accession>
<keyword evidence="6" id="KW-0964">Secreted</keyword>
<feature type="region of interest" description="Disordered" evidence="12">
    <location>
        <begin position="393"/>
        <end position="420"/>
    </location>
</feature>
<evidence type="ECO:0000313" key="16">
    <source>
        <dbReference type="Proteomes" id="UP000622797"/>
    </source>
</evidence>
<evidence type="ECO:0000256" key="6">
    <source>
        <dbReference type="ARBA" id="ARBA00022525"/>
    </source>
</evidence>
<dbReference type="GO" id="GO:0030248">
    <property type="term" value="F:cellulose binding"/>
    <property type="evidence" value="ECO:0007669"/>
    <property type="project" value="InterPro"/>
</dbReference>
<feature type="compositionally biased region" description="Low complexity" evidence="12">
    <location>
        <begin position="75"/>
        <end position="95"/>
    </location>
</feature>
<evidence type="ECO:0000256" key="1">
    <source>
        <dbReference type="ARBA" id="ARBA00000695"/>
    </source>
</evidence>
<evidence type="ECO:0000256" key="3">
    <source>
        <dbReference type="ARBA" id="ARBA00004613"/>
    </source>
</evidence>
<feature type="region of interest" description="Disordered" evidence="12">
    <location>
        <begin position="56"/>
        <end position="206"/>
    </location>
</feature>
<dbReference type="SUPFAM" id="SSF51126">
    <property type="entry name" value="Pectin lyase-like"/>
    <property type="match status" value="1"/>
</dbReference>
<evidence type="ECO:0000313" key="15">
    <source>
        <dbReference type="EMBL" id="KAF4973216.1"/>
    </source>
</evidence>
<evidence type="ECO:0000256" key="13">
    <source>
        <dbReference type="SAM" id="SignalP"/>
    </source>
</evidence>
<feature type="chain" id="PRO_5034978907" description="Probable pectate lyase F" evidence="13">
    <location>
        <begin position="18"/>
        <end position="420"/>
    </location>
</feature>
<sequence length="420" mass="42888">MRTATLLTLANFGSAFAAVQLYGQCGGGAYSGETKCPSGSSCVAANEWYSQCIPGAQGGDSSASEEVAPVEQPDVEAPTVEVPEVTEAPAAPEAPSGDVPTEGEDTETSDDSEEDGDASQEEEEQDDDEATVPPVVPEPEEGDEEDSSEEPADTPINAPVADPTEAPNSEPAADAPATTPTAGSGSDSGSGSGSGGITRTIPASSGATAVATAIPVSGELDGGMVYYDRSPAVCKDQEETGEDDAMFILEDGATLRNVIIGPGQAEGVHCKGTCTLENVWFEDVCEDAITLKQESGTSTIRGGGAFHASDKVVQFNGRGTVEISDFYVEDYGKLVRSCGNCKDNGGPRNVVIDNVAAVNGGILCGINTNYGDTCTISNACQDEGKSCDLFEGNSDGSEPSKLSSGPDGTSCKVDSFSETC</sequence>
<keyword evidence="8" id="KW-0106">Calcium</keyword>
<reference evidence="15" key="2">
    <citation type="submission" date="2020-05" db="EMBL/GenBank/DDBJ databases">
        <authorList>
            <person name="Kim H.-S."/>
            <person name="Proctor R.H."/>
            <person name="Brown D.W."/>
        </authorList>
    </citation>
    <scope>NUCLEOTIDE SEQUENCE</scope>
    <source>
        <strain evidence="15">NRRL 20472</strain>
    </source>
</reference>
<evidence type="ECO:0000256" key="11">
    <source>
        <dbReference type="ARBA" id="ARBA00039895"/>
    </source>
</evidence>
<feature type="compositionally biased region" description="Low complexity" evidence="12">
    <location>
        <begin position="171"/>
        <end position="185"/>
    </location>
</feature>
<comment type="similarity">
    <text evidence="4">Belongs to the polysaccharide lyase 3 family.</text>
</comment>
<feature type="compositionally biased region" description="Acidic residues" evidence="12">
    <location>
        <begin position="101"/>
        <end position="130"/>
    </location>
</feature>
<dbReference type="GO" id="GO:0005576">
    <property type="term" value="C:extracellular region"/>
    <property type="evidence" value="ECO:0007669"/>
    <property type="project" value="UniProtKB-SubCell"/>
</dbReference>
<dbReference type="InterPro" id="IPR000254">
    <property type="entry name" value="CBD"/>
</dbReference>
<evidence type="ECO:0000256" key="5">
    <source>
        <dbReference type="ARBA" id="ARBA00012272"/>
    </source>
</evidence>